<dbReference type="UniPathway" id="UPA00242"/>
<name>A0A8D6ZQ57_MUSAM</name>
<comment type="catalytic activity">
    <reaction evidence="9">
        <text>a D-hexose + ATP = a D-hexose 6-phosphate + ADP + H(+)</text>
        <dbReference type="Rhea" id="RHEA:22740"/>
        <dbReference type="ChEBI" id="CHEBI:4194"/>
        <dbReference type="ChEBI" id="CHEBI:15378"/>
        <dbReference type="ChEBI" id="CHEBI:30616"/>
        <dbReference type="ChEBI" id="CHEBI:229467"/>
        <dbReference type="ChEBI" id="CHEBI:456216"/>
        <dbReference type="EC" id="2.7.1.1"/>
    </reaction>
    <physiologicalReaction direction="left-to-right" evidence="9">
        <dbReference type="Rhea" id="RHEA:22741"/>
    </physiologicalReaction>
</comment>
<dbReference type="GO" id="GO:0005524">
    <property type="term" value="F:ATP binding"/>
    <property type="evidence" value="ECO:0007669"/>
    <property type="project" value="UniProtKB-UniRule"/>
</dbReference>
<dbReference type="Pfam" id="PF03727">
    <property type="entry name" value="Hexokinase_2"/>
    <property type="match status" value="1"/>
</dbReference>
<evidence type="ECO:0000259" key="14">
    <source>
        <dbReference type="Pfam" id="PF03727"/>
    </source>
</evidence>
<keyword evidence="4 11" id="KW-0808">Transferase</keyword>
<feature type="domain" description="Hexokinase N-terminal" evidence="13">
    <location>
        <begin position="118"/>
        <end position="166"/>
    </location>
</feature>
<dbReference type="EC" id="2.7.1.-" evidence="11"/>
<evidence type="ECO:0000259" key="13">
    <source>
        <dbReference type="Pfam" id="PF00349"/>
    </source>
</evidence>
<dbReference type="GO" id="GO:0006096">
    <property type="term" value="P:glycolytic process"/>
    <property type="evidence" value="ECO:0007669"/>
    <property type="project" value="UniProtKB-UniPathway"/>
</dbReference>
<evidence type="ECO:0000256" key="3">
    <source>
        <dbReference type="ARBA" id="ARBA00009225"/>
    </source>
</evidence>
<evidence type="ECO:0000256" key="12">
    <source>
        <dbReference type="SAM" id="Phobius"/>
    </source>
</evidence>
<keyword evidence="8 11" id="KW-0324">Glycolysis</keyword>
<evidence type="ECO:0000256" key="5">
    <source>
        <dbReference type="ARBA" id="ARBA00022741"/>
    </source>
</evidence>
<dbReference type="Pfam" id="PF00349">
    <property type="entry name" value="Hexokinase_1"/>
    <property type="match status" value="1"/>
</dbReference>
<keyword evidence="12" id="KW-0812">Transmembrane</keyword>
<proteinExistence type="inferred from homology"/>
<evidence type="ECO:0000256" key="11">
    <source>
        <dbReference type="RuleBase" id="RU362007"/>
    </source>
</evidence>
<feature type="transmembrane region" description="Helical" evidence="12">
    <location>
        <begin position="95"/>
        <end position="119"/>
    </location>
</feature>
<comment type="similarity">
    <text evidence="3 11">Belongs to the hexokinase family.</text>
</comment>
<keyword evidence="5 11" id="KW-0547">Nucleotide-binding</keyword>
<dbReference type="GO" id="GO:0005536">
    <property type="term" value="F:D-glucose binding"/>
    <property type="evidence" value="ECO:0007669"/>
    <property type="project" value="InterPro"/>
</dbReference>
<dbReference type="AlphaFoldDB" id="A0A8D6ZQ57"/>
<evidence type="ECO:0000256" key="4">
    <source>
        <dbReference type="ARBA" id="ARBA00022679"/>
    </source>
</evidence>
<keyword evidence="6 11" id="KW-0418">Kinase</keyword>
<evidence type="ECO:0000256" key="10">
    <source>
        <dbReference type="ARBA" id="ARBA00047905"/>
    </source>
</evidence>
<dbReference type="Gene3D" id="3.40.367.20">
    <property type="match status" value="1"/>
</dbReference>
<dbReference type="PANTHER" id="PTHR19443">
    <property type="entry name" value="HEXOKINASE"/>
    <property type="match status" value="1"/>
</dbReference>
<gene>
    <name evidence="15" type="ORF">GSMUA_224220.1</name>
</gene>
<reference evidence="15" key="1">
    <citation type="submission" date="2021-03" db="EMBL/GenBank/DDBJ databases">
        <authorList>
            <consortium name="Genoscope - CEA"/>
            <person name="William W."/>
        </authorList>
    </citation>
    <scope>NUCLEOTIDE SEQUENCE</scope>
    <source>
        <strain evidence="15">Doubled-haploid Pahang</strain>
    </source>
</reference>
<evidence type="ECO:0000256" key="7">
    <source>
        <dbReference type="ARBA" id="ARBA00022840"/>
    </source>
</evidence>
<evidence type="ECO:0000256" key="8">
    <source>
        <dbReference type="ARBA" id="ARBA00023152"/>
    </source>
</evidence>
<dbReference type="SUPFAM" id="SSF53067">
    <property type="entry name" value="Actin-like ATPase domain"/>
    <property type="match status" value="2"/>
</dbReference>
<evidence type="ECO:0000256" key="2">
    <source>
        <dbReference type="ARBA" id="ARBA00005028"/>
    </source>
</evidence>
<protein>
    <recommendedName>
        <fullName evidence="11">Phosphotransferase</fullName>
        <ecNumber evidence="11">2.7.1.-</ecNumber>
    </recommendedName>
</protein>
<dbReference type="GO" id="GO:0001678">
    <property type="term" value="P:intracellular glucose homeostasis"/>
    <property type="evidence" value="ECO:0007669"/>
    <property type="project" value="InterPro"/>
</dbReference>
<evidence type="ECO:0000256" key="9">
    <source>
        <dbReference type="ARBA" id="ARBA00044613"/>
    </source>
</evidence>
<dbReference type="EMBL" id="HG996474">
    <property type="protein sequence ID" value="CAG1834317.1"/>
    <property type="molecule type" value="Genomic_DNA"/>
</dbReference>
<evidence type="ECO:0000313" key="15">
    <source>
        <dbReference type="EMBL" id="CAG1834317.1"/>
    </source>
</evidence>
<keyword evidence="12" id="KW-1133">Transmembrane helix</keyword>
<dbReference type="UniPathway" id="UPA00109">
    <property type="reaction ID" value="UER00180"/>
</dbReference>
<accession>A0A8D6ZQ57</accession>
<comment type="pathway">
    <text evidence="2">Carbohydrate metabolism; hexose metabolism.</text>
</comment>
<comment type="pathway">
    <text evidence="1">Carbohydrate degradation; glycolysis; D-glyceraldehyde 3-phosphate and glycerone phosphate from D-glucose: step 1/4.</text>
</comment>
<keyword evidence="7 11" id="KW-0067">ATP-binding</keyword>
<comment type="catalytic activity">
    <reaction evidence="10">
        <text>D-fructose + ATP = D-fructose 6-phosphate + ADP + H(+)</text>
        <dbReference type="Rhea" id="RHEA:16125"/>
        <dbReference type="ChEBI" id="CHEBI:15378"/>
        <dbReference type="ChEBI" id="CHEBI:30616"/>
        <dbReference type="ChEBI" id="CHEBI:37721"/>
        <dbReference type="ChEBI" id="CHEBI:61527"/>
        <dbReference type="ChEBI" id="CHEBI:456216"/>
        <dbReference type="EC" id="2.7.1.1"/>
    </reaction>
    <physiologicalReaction direction="left-to-right" evidence="10">
        <dbReference type="Rhea" id="RHEA:16126"/>
    </physiologicalReaction>
</comment>
<dbReference type="InterPro" id="IPR022672">
    <property type="entry name" value="Hexokinase_N"/>
</dbReference>
<evidence type="ECO:0000256" key="1">
    <source>
        <dbReference type="ARBA" id="ARBA00004888"/>
    </source>
</evidence>
<dbReference type="GO" id="GO:0019318">
    <property type="term" value="P:hexose metabolic process"/>
    <property type="evidence" value="ECO:0007669"/>
    <property type="project" value="UniProtKB-UniPathway"/>
</dbReference>
<organism evidence="15">
    <name type="scientific">Musa acuminata subsp. malaccensis</name>
    <name type="common">Wild banana</name>
    <name type="synonym">Musa malaccensis</name>
    <dbReference type="NCBI Taxonomy" id="214687"/>
    <lineage>
        <taxon>Eukaryota</taxon>
        <taxon>Viridiplantae</taxon>
        <taxon>Streptophyta</taxon>
        <taxon>Embryophyta</taxon>
        <taxon>Tracheophyta</taxon>
        <taxon>Spermatophyta</taxon>
        <taxon>Magnoliopsida</taxon>
        <taxon>Liliopsida</taxon>
        <taxon>Zingiberales</taxon>
        <taxon>Musaceae</taxon>
        <taxon>Musa</taxon>
    </lineage>
</organism>
<dbReference type="PRINTS" id="PR00475">
    <property type="entry name" value="HEXOKINASE"/>
</dbReference>
<dbReference type="PROSITE" id="PS51748">
    <property type="entry name" value="HEXOKINASE_2"/>
    <property type="match status" value="1"/>
</dbReference>
<dbReference type="PANTHER" id="PTHR19443:SF16">
    <property type="entry name" value="HEXOKINASE TYPE 1-RELATED"/>
    <property type="match status" value="1"/>
</dbReference>
<evidence type="ECO:0000256" key="6">
    <source>
        <dbReference type="ARBA" id="ARBA00022777"/>
    </source>
</evidence>
<keyword evidence="12" id="KW-0472">Membrane</keyword>
<feature type="domain" description="Hexokinase C-terminal" evidence="14">
    <location>
        <begin position="175"/>
        <end position="208"/>
    </location>
</feature>
<sequence length="214" mass="23713">MHAGLASQGGSKLKILISYVDNLPPGYEPSFPLWLWTPWCLIKHGFLGVHSRLDQYKFNQFSAMTFILFGEADLYSMVISGPLEHNFYKDETEFLHFFCLLILVTFACITMSSFLVDLLPSTLSFQVQKQVGEDVVSELMRAIEGQGLNMQVSALVNYTIGTLAGARCYDNDVVAAVILGAGTNAAYVEHAHAIPKWHSLLPKSGEMVNKLSFA</sequence>
<dbReference type="InterPro" id="IPR022673">
    <property type="entry name" value="Hexokinase_C"/>
</dbReference>
<dbReference type="GO" id="GO:0004396">
    <property type="term" value="F:hexokinase activity"/>
    <property type="evidence" value="ECO:0007669"/>
    <property type="project" value="UniProtKB-UniRule"/>
</dbReference>
<dbReference type="InterPro" id="IPR001312">
    <property type="entry name" value="Hexokinase"/>
</dbReference>
<dbReference type="InterPro" id="IPR043129">
    <property type="entry name" value="ATPase_NBD"/>
</dbReference>